<accession>R9PHS3</accession>
<reference evidence="2" key="1">
    <citation type="journal article" date="2013" name="Genome Announc.">
        <title>Draft Genome Sequence of Agarivorans albus Strain MKT 106T, an Agarolytic Marine Bacterium.</title>
        <authorList>
            <person name="Yasuike M."/>
            <person name="Nakamura Y."/>
            <person name="Kai W."/>
            <person name="Fujiwara A."/>
            <person name="Fukui Y."/>
            <person name="Satomi M."/>
            <person name="Sano M."/>
        </authorList>
    </citation>
    <scope>NUCLEOTIDE SEQUENCE [LARGE SCALE GENOMIC DNA]</scope>
</reference>
<keyword evidence="1" id="KW-0812">Transmembrane</keyword>
<evidence type="ECO:0000313" key="2">
    <source>
        <dbReference type="EMBL" id="GAD00905.1"/>
    </source>
</evidence>
<sequence length="55" mass="6370">MVALTCDVGRFLARQLDYASTLQCSIGYLNQFNQWFMVNCLLWGLILYYAIPDCL</sequence>
<evidence type="ECO:0000256" key="1">
    <source>
        <dbReference type="SAM" id="Phobius"/>
    </source>
</evidence>
<name>R9PHS3_AGAAL</name>
<proteinExistence type="predicted"/>
<keyword evidence="1" id="KW-1133">Transmembrane helix</keyword>
<keyword evidence="1" id="KW-0472">Membrane</keyword>
<dbReference type="Proteomes" id="UP000014461">
    <property type="component" value="Unassembled WGS sequence"/>
</dbReference>
<comment type="caution">
    <text evidence="2">The sequence shown here is derived from an EMBL/GenBank/DDBJ whole genome shotgun (WGS) entry which is preliminary data.</text>
</comment>
<evidence type="ECO:0000313" key="3">
    <source>
        <dbReference type="Proteomes" id="UP000014461"/>
    </source>
</evidence>
<organism evidence="2 3">
    <name type="scientific">Agarivorans albus MKT 106</name>
    <dbReference type="NCBI Taxonomy" id="1331007"/>
    <lineage>
        <taxon>Bacteria</taxon>
        <taxon>Pseudomonadati</taxon>
        <taxon>Pseudomonadota</taxon>
        <taxon>Gammaproteobacteria</taxon>
        <taxon>Alteromonadales</taxon>
        <taxon>Alteromonadaceae</taxon>
        <taxon>Agarivorans</taxon>
    </lineage>
</organism>
<gene>
    <name evidence="2" type="ORF">AALB_0985</name>
</gene>
<dbReference type="EMBL" id="BARX01000004">
    <property type="protein sequence ID" value="GAD00905.1"/>
    <property type="molecule type" value="Genomic_DNA"/>
</dbReference>
<feature type="transmembrane region" description="Helical" evidence="1">
    <location>
        <begin position="32"/>
        <end position="51"/>
    </location>
</feature>
<keyword evidence="3" id="KW-1185">Reference proteome</keyword>
<protein>
    <submittedName>
        <fullName evidence="2">Uncharacterized protein</fullName>
    </submittedName>
</protein>
<dbReference type="AlphaFoldDB" id="R9PHS3"/>